<evidence type="ECO:0000313" key="12">
    <source>
        <dbReference type="EMBL" id="MEC4722179.1"/>
    </source>
</evidence>
<evidence type="ECO:0000256" key="7">
    <source>
        <dbReference type="ARBA" id="ARBA00022842"/>
    </source>
</evidence>
<evidence type="ECO:0000259" key="11">
    <source>
        <dbReference type="Pfam" id="PF07685"/>
    </source>
</evidence>
<comment type="miscellaneous">
    <text evidence="9">The a and c carboxylates of cobyrinate are activated for nucleophilic attack via formation of a phosphorylated intermediate by ATP. CbiA catalyzes first the amidation of the c-carboxylate, and then that of the a-carboxylate.</text>
</comment>
<dbReference type="InterPro" id="IPR004484">
    <property type="entry name" value="CbiA/CobB_synth"/>
</dbReference>
<accession>A0ABU6JEU3</accession>
<evidence type="ECO:0000256" key="4">
    <source>
        <dbReference type="ARBA" id="ARBA00022598"/>
    </source>
</evidence>
<evidence type="ECO:0000256" key="9">
    <source>
        <dbReference type="HAMAP-Rule" id="MF_00027"/>
    </source>
</evidence>
<dbReference type="InterPro" id="IPR011698">
    <property type="entry name" value="GATase_3"/>
</dbReference>
<comment type="pathway">
    <text evidence="9">Cofactor biosynthesis; adenosylcobalamin biosynthesis; cob(II)yrinate a,c-diamide from sirohydrochlorin (anaerobic route): step 10/10.</text>
</comment>
<comment type="function">
    <text evidence="9">Catalyzes the ATP-dependent amidation of the two carboxylate groups at positions a and c of cobyrinate, using either L-glutamine or ammonia as the nitrogen source.</text>
</comment>
<organism evidence="12 13">
    <name type="scientific">Noviherbaspirillum album</name>
    <dbReference type="NCBI Taxonomy" id="3080276"/>
    <lineage>
        <taxon>Bacteria</taxon>
        <taxon>Pseudomonadati</taxon>
        <taxon>Pseudomonadota</taxon>
        <taxon>Betaproteobacteria</taxon>
        <taxon>Burkholderiales</taxon>
        <taxon>Oxalobacteraceae</taxon>
        <taxon>Noviherbaspirillum</taxon>
    </lineage>
</organism>
<sequence>MNGFAQGARIVLVSAIASGQGKTTVTAALARKLARQGKRVRVFKTGPDFLDPMLLERACGSPVHSLDLWMVGLERSRRLLAEAAAQADAILIEGVMGLYDGTPSSADLAREFGVPVLAVLDASAMAQTAGAVVRGLRDYGPVQLAGVIANRIGSERHAQMIAEAMRDIPLLGTLPRQERSLPERHLGLVQPEEVGEIDGMLDALAEQLSFSADTWNALPAAALGEAAQESALPALLQRKTIAISRDAAFAFLYPANLECLRALGAAIVHFSPLADEPVPAQADAVYLPGGYPELHAAALAGAARWKQSIRTAHASGMPIYAECGGMMALADSLTAMNGETHAMAGLLPGRVIMQKRLAALGAHAWRREDSELRGHAFHYSRMETDLEPLARTVKHPTGQAGEAIYGRGSLTASYFHAYFPSCPHAVARLFLEEGAA</sequence>
<protein>
    <recommendedName>
        <fullName evidence="9">Cobyrinate a,c-diamide synthase</fullName>
        <ecNumber evidence="9">6.3.5.11</ecNumber>
    </recommendedName>
    <alternativeName>
        <fullName evidence="9">Cobyrinic acid a,c-diamide synthetase</fullName>
    </alternativeName>
</protein>
<dbReference type="EC" id="6.3.5.11" evidence="9"/>
<dbReference type="SUPFAM" id="SSF52540">
    <property type="entry name" value="P-loop containing nucleoside triphosphate hydrolases"/>
    <property type="match status" value="1"/>
</dbReference>
<dbReference type="CDD" id="cd03130">
    <property type="entry name" value="GATase1_CobB"/>
    <property type="match status" value="1"/>
</dbReference>
<evidence type="ECO:0000256" key="3">
    <source>
        <dbReference type="ARBA" id="ARBA00022573"/>
    </source>
</evidence>
<dbReference type="InterPro" id="IPR029062">
    <property type="entry name" value="Class_I_gatase-like"/>
</dbReference>
<keyword evidence="8 9" id="KW-0315">Glutamine amidotransferase</keyword>
<name>A0ABU6JEU3_9BURK</name>
<keyword evidence="5 9" id="KW-0547">Nucleotide-binding</keyword>
<comment type="caution">
    <text evidence="12">The sequence shown here is derived from an EMBL/GenBank/DDBJ whole genome shotgun (WGS) entry which is preliminary data.</text>
</comment>
<dbReference type="PANTHER" id="PTHR43873:SF1">
    <property type="entry name" value="COBYRINATE A,C-DIAMIDE SYNTHASE"/>
    <property type="match status" value="1"/>
</dbReference>
<evidence type="ECO:0000256" key="1">
    <source>
        <dbReference type="ARBA" id="ARBA00001946"/>
    </source>
</evidence>
<dbReference type="SUPFAM" id="SSF52317">
    <property type="entry name" value="Class I glutamine amidotransferase-like"/>
    <property type="match status" value="1"/>
</dbReference>
<dbReference type="PANTHER" id="PTHR43873">
    <property type="entry name" value="COBYRINATE A,C-DIAMIDE SYNTHASE"/>
    <property type="match status" value="1"/>
</dbReference>
<dbReference type="PROSITE" id="PS51273">
    <property type="entry name" value="GATASE_TYPE_1"/>
    <property type="match status" value="1"/>
</dbReference>
<comment type="cofactor">
    <cofactor evidence="1 9">
        <name>Mg(2+)</name>
        <dbReference type="ChEBI" id="CHEBI:18420"/>
    </cofactor>
</comment>
<evidence type="ECO:0000256" key="6">
    <source>
        <dbReference type="ARBA" id="ARBA00022840"/>
    </source>
</evidence>
<reference evidence="12 13" key="1">
    <citation type="submission" date="2023-10" db="EMBL/GenBank/DDBJ databases">
        <title>Noviherbaspirillum sp. CPCC 100848 genome assembly.</title>
        <authorList>
            <person name="Li X.Y."/>
            <person name="Fang X.M."/>
        </authorList>
    </citation>
    <scope>NUCLEOTIDE SEQUENCE [LARGE SCALE GENOMIC DNA]</scope>
    <source>
        <strain evidence="12 13">CPCC 100848</strain>
    </source>
</reference>
<evidence type="ECO:0000256" key="8">
    <source>
        <dbReference type="ARBA" id="ARBA00022962"/>
    </source>
</evidence>
<keyword evidence="6 9" id="KW-0067">ATP-binding</keyword>
<keyword evidence="4 9" id="KW-0436">Ligase</keyword>
<comment type="domain">
    <text evidence="9">Comprises of two domains. The C-terminal domain contains the binding site for glutamine and catalyzes the hydrolysis of this substrate to glutamate and ammonia. The N-terminal domain is anticipated to bind ATP and cobyrinate and catalyzes the ultimate synthesis of the diamide product. The ammonia produced via the glutaminase domain is probably translocated to the adjacent domain via a molecular tunnel, where it reacts with an activated intermediate.</text>
</comment>
<dbReference type="Gene3D" id="3.40.50.300">
    <property type="entry name" value="P-loop containing nucleotide triphosphate hydrolases"/>
    <property type="match status" value="2"/>
</dbReference>
<evidence type="ECO:0000313" key="13">
    <source>
        <dbReference type="Proteomes" id="UP001352263"/>
    </source>
</evidence>
<evidence type="ECO:0000256" key="5">
    <source>
        <dbReference type="ARBA" id="ARBA00022741"/>
    </source>
</evidence>
<comment type="similarity">
    <text evidence="2">Belongs to the CobB/CobQ family. CobQ subfamily.</text>
</comment>
<gene>
    <name evidence="9" type="primary">cbiA</name>
    <name evidence="12" type="ORF">RY831_23725</name>
</gene>
<proteinExistence type="inferred from homology"/>
<feature type="domain" description="CobQ/CobB/MinD/ParA nucleotide binding" evidence="10">
    <location>
        <begin position="13"/>
        <end position="185"/>
    </location>
</feature>
<feature type="site" description="Increases nucleophilicity of active site Cys" evidence="9">
    <location>
        <position position="416"/>
    </location>
</feature>
<dbReference type="Gene3D" id="3.40.50.880">
    <property type="match status" value="1"/>
</dbReference>
<dbReference type="Pfam" id="PF01656">
    <property type="entry name" value="CbiA"/>
    <property type="match status" value="1"/>
</dbReference>
<evidence type="ECO:0000256" key="2">
    <source>
        <dbReference type="ARBA" id="ARBA00006205"/>
    </source>
</evidence>
<keyword evidence="3 9" id="KW-0169">Cobalamin biosynthesis</keyword>
<dbReference type="Proteomes" id="UP001352263">
    <property type="component" value="Unassembled WGS sequence"/>
</dbReference>
<dbReference type="InterPro" id="IPR002586">
    <property type="entry name" value="CobQ/CobB/MinD/ParA_Nub-bd_dom"/>
</dbReference>
<comment type="catalytic activity">
    <reaction evidence="9">
        <text>cob(II)yrinate + 2 L-glutamine + 2 ATP + 2 H2O = cob(II)yrinate a,c diamide + 2 L-glutamate + 2 ADP + 2 phosphate + 2 H(+)</text>
        <dbReference type="Rhea" id="RHEA:26289"/>
        <dbReference type="ChEBI" id="CHEBI:15377"/>
        <dbReference type="ChEBI" id="CHEBI:15378"/>
        <dbReference type="ChEBI" id="CHEBI:29985"/>
        <dbReference type="ChEBI" id="CHEBI:30616"/>
        <dbReference type="ChEBI" id="CHEBI:43474"/>
        <dbReference type="ChEBI" id="CHEBI:58359"/>
        <dbReference type="ChEBI" id="CHEBI:58537"/>
        <dbReference type="ChEBI" id="CHEBI:58894"/>
        <dbReference type="ChEBI" id="CHEBI:456216"/>
        <dbReference type="EC" id="6.3.5.11"/>
    </reaction>
</comment>
<keyword evidence="7 9" id="KW-0460">Magnesium</keyword>
<comment type="similarity">
    <text evidence="9">Belongs to the CobB/CbiA family.</text>
</comment>
<dbReference type="NCBIfam" id="TIGR00379">
    <property type="entry name" value="cobB"/>
    <property type="match status" value="1"/>
</dbReference>
<dbReference type="Pfam" id="PF07685">
    <property type="entry name" value="GATase_3"/>
    <property type="match status" value="1"/>
</dbReference>
<feature type="active site" description="Nucleophile" evidence="9">
    <location>
        <position position="323"/>
    </location>
</feature>
<dbReference type="RefSeq" id="WP_326508853.1">
    <property type="nucleotide sequence ID" value="NZ_JAWIIV010000026.1"/>
</dbReference>
<dbReference type="NCBIfam" id="NF002204">
    <property type="entry name" value="PRK01077.1"/>
    <property type="match status" value="1"/>
</dbReference>
<dbReference type="HAMAP" id="MF_00027">
    <property type="entry name" value="CobB_CbiA"/>
    <property type="match status" value="1"/>
</dbReference>
<dbReference type="EMBL" id="JAWIIV010000026">
    <property type="protein sequence ID" value="MEC4722179.1"/>
    <property type="molecule type" value="Genomic_DNA"/>
</dbReference>
<feature type="domain" description="CobB/CobQ-like glutamine amidotransferase" evidence="11">
    <location>
        <begin position="240"/>
        <end position="419"/>
    </location>
</feature>
<evidence type="ECO:0000259" key="10">
    <source>
        <dbReference type="Pfam" id="PF01656"/>
    </source>
</evidence>
<dbReference type="PROSITE" id="PS51274">
    <property type="entry name" value="GATASE_COBBQ"/>
    <property type="match status" value="1"/>
</dbReference>
<dbReference type="InterPro" id="IPR027417">
    <property type="entry name" value="P-loop_NTPase"/>
</dbReference>
<keyword evidence="13" id="KW-1185">Reference proteome</keyword>